<dbReference type="InterPro" id="IPR008969">
    <property type="entry name" value="CarboxyPept-like_regulatory"/>
</dbReference>
<evidence type="ECO:0000313" key="2">
    <source>
        <dbReference type="Proteomes" id="UP000248584"/>
    </source>
</evidence>
<dbReference type="EMBL" id="QKZR01000002">
    <property type="protein sequence ID" value="PZX41056.1"/>
    <property type="molecule type" value="Genomic_DNA"/>
</dbReference>
<name>A0ABX5PYL7_9FLAO</name>
<dbReference type="Pfam" id="PF13715">
    <property type="entry name" value="CarbopepD_reg_2"/>
    <property type="match status" value="1"/>
</dbReference>
<dbReference type="SUPFAM" id="SSF49464">
    <property type="entry name" value="Carboxypeptidase regulatory domain-like"/>
    <property type="match status" value="1"/>
</dbReference>
<dbReference type="RefSeq" id="WP_015362594.1">
    <property type="nucleotide sequence ID" value="NZ_QKZR01000002.1"/>
</dbReference>
<comment type="caution">
    <text evidence="1">The sequence shown here is derived from an EMBL/GenBank/DDBJ whole genome shotgun (WGS) entry which is preliminary data.</text>
</comment>
<reference evidence="1 2" key="1">
    <citation type="submission" date="2018-06" db="EMBL/GenBank/DDBJ databases">
        <title>Genomic Encyclopedia of Archaeal and Bacterial Type Strains, Phase II (KMG-II): from individual species to whole genera.</title>
        <authorList>
            <person name="Goeker M."/>
        </authorList>
    </citation>
    <scope>NUCLEOTIDE SEQUENCE [LARGE SCALE GENOMIC DNA]</scope>
    <source>
        <strain evidence="1 2">DSM 17205</strain>
    </source>
</reference>
<accession>A0ABX5PYL7</accession>
<proteinExistence type="predicted"/>
<dbReference type="Proteomes" id="UP000248584">
    <property type="component" value="Unassembled WGS sequence"/>
</dbReference>
<keyword evidence="2" id="KW-1185">Reference proteome</keyword>
<sequence length="301" mass="34781">MKNILLLVFIATSLSFGQKERIQIQGSLTSESNEPLQGVTVFNQEALEGTISNKEGNFFIYAREGDKLSFKAVQFEPFSLKITEKIIKDKKVRISLDEGVNELDEVLIQDGLMRINVKKVTYVDTKVDEVSEFNQKTRAVDRMENTFSDRVRQPEEYPVRNEAFNQNMPRFNMTNLIGGLAMLALGTSLNALNTNVENAIDDGPEKRREEFDVYLLKNKYSTDYLLDYLKLPKEDLYEFLYFTKDQGLNESMFEPERELDLLQFLSNQVTLFKAKKNYVNKTEDISPSENKKSNENKIIKN</sequence>
<evidence type="ECO:0000313" key="1">
    <source>
        <dbReference type="EMBL" id="PZX41056.1"/>
    </source>
</evidence>
<protein>
    <submittedName>
        <fullName evidence="1">Carboxypeptidase-like protein</fullName>
    </submittedName>
</protein>
<gene>
    <name evidence="1" type="ORF">LX97_01837</name>
</gene>
<organism evidence="1 2">
    <name type="scientific">Nonlabens dokdonensis</name>
    <dbReference type="NCBI Taxonomy" id="328515"/>
    <lineage>
        <taxon>Bacteria</taxon>
        <taxon>Pseudomonadati</taxon>
        <taxon>Bacteroidota</taxon>
        <taxon>Flavobacteriia</taxon>
        <taxon>Flavobacteriales</taxon>
        <taxon>Flavobacteriaceae</taxon>
        <taxon>Nonlabens</taxon>
    </lineage>
</organism>